<feature type="transmembrane region" description="Helical" evidence="10">
    <location>
        <begin position="140"/>
        <end position="159"/>
    </location>
</feature>
<dbReference type="Pfam" id="PF00664">
    <property type="entry name" value="ABC_membrane"/>
    <property type="match status" value="1"/>
</dbReference>
<protein>
    <submittedName>
        <fullName evidence="13">P-loop containing nucleoside triphosphate hydrolase protein</fullName>
    </submittedName>
</protein>
<dbReference type="GO" id="GO:0005524">
    <property type="term" value="F:ATP binding"/>
    <property type="evidence" value="ECO:0007669"/>
    <property type="project" value="UniProtKB-KW"/>
</dbReference>
<dbReference type="InterPro" id="IPR017871">
    <property type="entry name" value="ABC_transporter-like_CS"/>
</dbReference>
<feature type="transmembrane region" description="Helical" evidence="10">
    <location>
        <begin position="6"/>
        <end position="26"/>
    </location>
</feature>
<keyword evidence="13" id="KW-0378">Hydrolase</keyword>
<keyword evidence="7 10" id="KW-1133">Transmembrane helix</keyword>
<evidence type="ECO:0000259" key="12">
    <source>
        <dbReference type="PROSITE" id="PS50929"/>
    </source>
</evidence>
<feature type="domain" description="ABC transporter" evidence="11">
    <location>
        <begin position="1147"/>
        <end position="1416"/>
    </location>
</feature>
<dbReference type="CDD" id="cd18579">
    <property type="entry name" value="ABC_6TM_ABCC_D1"/>
    <property type="match status" value="1"/>
</dbReference>
<dbReference type="PROSITE" id="PS50929">
    <property type="entry name" value="ABC_TM1F"/>
    <property type="match status" value="2"/>
</dbReference>
<feature type="transmembrane region" description="Helical" evidence="10">
    <location>
        <begin position="970"/>
        <end position="990"/>
    </location>
</feature>
<feature type="transmembrane region" description="Helical" evidence="10">
    <location>
        <begin position="431"/>
        <end position="454"/>
    </location>
</feature>
<comment type="subcellular location">
    <subcellularLocation>
        <location evidence="1">Membrane</location>
        <topology evidence="1">Multi-pass membrane protein</topology>
    </subcellularLocation>
</comment>
<dbReference type="SMART" id="SM00382">
    <property type="entry name" value="AAA"/>
    <property type="match status" value="2"/>
</dbReference>
<dbReference type="InterPro" id="IPR044746">
    <property type="entry name" value="ABCC_6TM_D1"/>
</dbReference>
<dbReference type="GO" id="GO:0140359">
    <property type="term" value="F:ABC-type transporter activity"/>
    <property type="evidence" value="ECO:0007669"/>
    <property type="project" value="InterPro"/>
</dbReference>
<keyword evidence="14" id="KW-1185">Reference proteome</keyword>
<feature type="domain" description="ABC transporter" evidence="11">
    <location>
        <begin position="539"/>
        <end position="771"/>
    </location>
</feature>
<feature type="transmembrane region" description="Helical" evidence="10">
    <location>
        <begin position="820"/>
        <end position="843"/>
    </location>
</feature>
<dbReference type="FunFam" id="1.20.1560.10:FF:000055">
    <property type="entry name" value="ABC multidrug transporter (Eurofung)"/>
    <property type="match status" value="1"/>
</dbReference>
<evidence type="ECO:0000256" key="9">
    <source>
        <dbReference type="ARBA" id="ARBA00023180"/>
    </source>
</evidence>
<feature type="domain" description="ABC transmembrane type-1" evidence="12">
    <location>
        <begin position="834"/>
        <end position="1110"/>
    </location>
</feature>
<feature type="transmembrane region" description="Helical" evidence="10">
    <location>
        <begin position="350"/>
        <end position="373"/>
    </location>
</feature>
<dbReference type="CDD" id="cd18580">
    <property type="entry name" value="ABC_6TM_ABCC_D2"/>
    <property type="match status" value="1"/>
</dbReference>
<proteinExistence type="inferred from homology"/>
<keyword evidence="5" id="KW-0547">Nucleotide-binding</keyword>
<feature type="transmembrane region" description="Helical" evidence="10">
    <location>
        <begin position="1054"/>
        <end position="1077"/>
    </location>
</feature>
<evidence type="ECO:0000256" key="1">
    <source>
        <dbReference type="ARBA" id="ARBA00004141"/>
    </source>
</evidence>
<keyword evidence="8 10" id="KW-0472">Membrane</keyword>
<reference evidence="13 14" key="1">
    <citation type="submission" date="2016-04" db="EMBL/GenBank/DDBJ databases">
        <title>A degradative enzymes factory behind the ericoid mycorrhizal symbiosis.</title>
        <authorList>
            <consortium name="DOE Joint Genome Institute"/>
            <person name="Martino E."/>
            <person name="Morin E."/>
            <person name="Grelet G."/>
            <person name="Kuo A."/>
            <person name="Kohler A."/>
            <person name="Daghino S."/>
            <person name="Barry K."/>
            <person name="Choi C."/>
            <person name="Cichocki N."/>
            <person name="Clum A."/>
            <person name="Copeland A."/>
            <person name="Hainaut M."/>
            <person name="Haridas S."/>
            <person name="Labutti K."/>
            <person name="Lindquist E."/>
            <person name="Lipzen A."/>
            <person name="Khouja H.-R."/>
            <person name="Murat C."/>
            <person name="Ohm R."/>
            <person name="Olson A."/>
            <person name="Spatafora J."/>
            <person name="Veneault-Fourrey C."/>
            <person name="Henrissat B."/>
            <person name="Grigoriev I."/>
            <person name="Martin F."/>
            <person name="Perotto S."/>
        </authorList>
    </citation>
    <scope>NUCLEOTIDE SEQUENCE [LARGE SCALE GENOMIC DNA]</scope>
    <source>
        <strain evidence="13 14">F</strain>
    </source>
</reference>
<keyword evidence="4 10" id="KW-0812">Transmembrane</keyword>
<feature type="transmembrane region" description="Helical" evidence="10">
    <location>
        <begin position="253"/>
        <end position="276"/>
    </location>
</feature>
<evidence type="ECO:0000256" key="6">
    <source>
        <dbReference type="ARBA" id="ARBA00022840"/>
    </source>
</evidence>
<dbReference type="PANTHER" id="PTHR24223">
    <property type="entry name" value="ATP-BINDING CASSETTE SUB-FAMILY C"/>
    <property type="match status" value="1"/>
</dbReference>
<evidence type="ECO:0000256" key="3">
    <source>
        <dbReference type="ARBA" id="ARBA00022448"/>
    </source>
</evidence>
<dbReference type="OrthoDB" id="6500128at2759"/>
<feature type="transmembrane region" description="Helical" evidence="10">
    <location>
        <begin position="869"/>
        <end position="893"/>
    </location>
</feature>
<comment type="similarity">
    <text evidence="2">Belongs to the ABC transporter superfamily. ABCC family. Conjugate transporter (TC 3.A.1.208) subfamily.</text>
</comment>
<evidence type="ECO:0000256" key="8">
    <source>
        <dbReference type="ARBA" id="ARBA00023136"/>
    </source>
</evidence>
<dbReference type="PANTHER" id="PTHR24223:SF345">
    <property type="entry name" value="ABC MULTIDRUG TRANSPORTER (EUROFUNG)"/>
    <property type="match status" value="1"/>
</dbReference>
<dbReference type="GO" id="GO:0016887">
    <property type="term" value="F:ATP hydrolysis activity"/>
    <property type="evidence" value="ECO:0007669"/>
    <property type="project" value="InterPro"/>
</dbReference>
<keyword evidence="9" id="KW-0325">Glycoprotein</keyword>
<name>A0A2J6RL72_HYAVF</name>
<evidence type="ECO:0000313" key="13">
    <source>
        <dbReference type="EMBL" id="PMD39274.1"/>
    </source>
</evidence>
<evidence type="ECO:0000259" key="11">
    <source>
        <dbReference type="PROSITE" id="PS50893"/>
    </source>
</evidence>
<evidence type="ECO:0000256" key="10">
    <source>
        <dbReference type="SAM" id="Phobius"/>
    </source>
</evidence>
<dbReference type="Gene3D" id="1.20.1560.10">
    <property type="entry name" value="ABC transporter type 1, transmembrane domain"/>
    <property type="match status" value="2"/>
</dbReference>
<gene>
    <name evidence="13" type="ORF">L207DRAFT_513759</name>
</gene>
<evidence type="ECO:0000256" key="2">
    <source>
        <dbReference type="ARBA" id="ARBA00009726"/>
    </source>
</evidence>
<dbReference type="InterPro" id="IPR003593">
    <property type="entry name" value="AAA+_ATPase"/>
</dbReference>
<dbReference type="SUPFAM" id="SSF52540">
    <property type="entry name" value="P-loop containing nucleoside triphosphate hydrolases"/>
    <property type="match status" value="2"/>
</dbReference>
<feature type="transmembrane region" description="Helical" evidence="10">
    <location>
        <begin position="460"/>
        <end position="481"/>
    </location>
</feature>
<feature type="transmembrane region" description="Helical" evidence="10">
    <location>
        <begin position="1083"/>
        <end position="1102"/>
    </location>
</feature>
<accession>A0A2J6RL72</accession>
<dbReference type="InterPro" id="IPR003439">
    <property type="entry name" value="ABC_transporter-like_ATP-bd"/>
</dbReference>
<dbReference type="STRING" id="1149755.A0A2J6RL72"/>
<evidence type="ECO:0000256" key="7">
    <source>
        <dbReference type="ARBA" id="ARBA00022989"/>
    </source>
</evidence>
<dbReference type="PROSITE" id="PS50893">
    <property type="entry name" value="ABC_TRANSPORTER_2"/>
    <property type="match status" value="2"/>
</dbReference>
<evidence type="ECO:0000313" key="14">
    <source>
        <dbReference type="Proteomes" id="UP000235786"/>
    </source>
</evidence>
<dbReference type="InterPro" id="IPR036640">
    <property type="entry name" value="ABC1_TM_sf"/>
</dbReference>
<dbReference type="Gene3D" id="3.40.50.300">
    <property type="entry name" value="P-loop containing nucleotide triphosphate hydrolases"/>
    <property type="match status" value="2"/>
</dbReference>
<dbReference type="Proteomes" id="UP000235786">
    <property type="component" value="Unassembled WGS sequence"/>
</dbReference>
<dbReference type="CDD" id="cd03250">
    <property type="entry name" value="ABCC_MRP_domain1"/>
    <property type="match status" value="1"/>
</dbReference>
<dbReference type="InterPro" id="IPR050173">
    <property type="entry name" value="ABC_transporter_C-like"/>
</dbReference>
<evidence type="ECO:0000256" key="4">
    <source>
        <dbReference type="ARBA" id="ARBA00022692"/>
    </source>
</evidence>
<feature type="transmembrane region" description="Helical" evidence="10">
    <location>
        <begin position="69"/>
        <end position="89"/>
    </location>
</feature>
<dbReference type="FunFam" id="1.20.1560.10:FF:000066">
    <property type="entry name" value="ABC multidrug transporter (Eurofung)"/>
    <property type="match status" value="1"/>
</dbReference>
<evidence type="ECO:0000256" key="5">
    <source>
        <dbReference type="ARBA" id="ARBA00022741"/>
    </source>
</evidence>
<organism evidence="13 14">
    <name type="scientific">Hyaloscypha variabilis (strain UAMH 11265 / GT02V1 / F)</name>
    <name type="common">Meliniomyces variabilis</name>
    <dbReference type="NCBI Taxonomy" id="1149755"/>
    <lineage>
        <taxon>Eukaryota</taxon>
        <taxon>Fungi</taxon>
        <taxon>Dikarya</taxon>
        <taxon>Ascomycota</taxon>
        <taxon>Pezizomycotina</taxon>
        <taxon>Leotiomycetes</taxon>
        <taxon>Helotiales</taxon>
        <taxon>Hyaloscyphaceae</taxon>
        <taxon>Hyaloscypha</taxon>
        <taxon>Hyaloscypha variabilis</taxon>
    </lineage>
</organism>
<sequence>MVDGKWLWMLKVAAIIIYSSIRLSLLVHSADQDLSNKLFISSNAVEFVSSIYIIVLSSLEHLRSPRPSILLNAYLFLAILFDIAQARTLWLASTSSYEVTYCRLFTTSVVARAVILFLESQHKSKWIQWDANKHSPEETSGVFGLGAYVWLNGMFLAGYKKVLVIDDLFHLDQNMLTESLEERLTHQVKRPNFSSKRFGLARALAKTLLIQLLLPIGPRIALIGFRFCQPFLINTLLDHLQVAPEQTSRNQGYGLIGATIFIYSGIAVSTAFYWYLHERTLCMFRGALAGCIYRKTTEIKLSAAGDSAALTLMSTDVEQIRKGLMNLHEFWANSIEAALAAWLLQRRLGAAVAAPLIVVFCCITCGAFANTFTGRRQKVWMSKIQKRVGLTASVVSNMKHLKISGLSRPVESLIQSMRVNELNTASRFRTVYVIVIVFGYVPWALCPVMTFAVTSRTLDVTTIFTSISYLLLLTDPLGYLFQNSPYLLGALACLNRIQAFLEKDPRIDLRISKSKRSTVSSNDEGPLLEYNEEKSRILMTITDGNFGWELNKFVLKNINLDIPESRLTMVVGPVACGKSSLCKALLGEMPVSQFQVCTINTGLSSRRVGYCDETPYLSNTSIRENIIGISPFDTERYEEVIEATMLQHDFTNLVRGDQTKIGSNGITLSGGQKQRVSMARALYLDSDFFVFDDILSGLDANTEEHVFQRVFGPDGLLRRRNATSVLCTHTVRHLPSADHIVALGGDGTIVEQGTFDSLVANHEYIHSLGIKAVDLPVYADGSTPLEATPPTLNEAPTELVPSIALGDRDRMMGDSTVYRYYLGSLGKTSITAFLVFGLGWGFFYNWGNIWLEFWSKDVSSSHPSRSNSFYVGLYAVFQLSYIGSLLFCFLICFRTMIRVSGSKLHQAALRTLINAPLRFFTSTDTGIITNLFSQDMSLIDHELPIALTNLVMDICNATGMAAVIASSSPFLAIAYPFMFILLYVIQKFYLRTSRQLRLLDLESKGPLYTHFLDTIKDVATFRAFGWVQNGIETNNKLLDTSQRPTYLLAMVQRWLLFTLQLLVAVLAIAVVTLATQLRSSTGLTGASLVTLMTFGDILNYIITWYTQIETSIGAVSRLKKFSEQVKSESKEDEVVVPTTEWPLEGGIQITDVSASYSNADQNGQETTDNERLKNLAIKNLSLTIRAGERVAICGRTGSGKSSTILLLLRLLDPLPTCAENITIDSLPLHKIDRTTLRERIIAIPQDAVFLPDGTSIMSNLDPFNVSTEVECTSVLNVVGLTSLLEERGGLDQGLSPDTLSQGQRQLFSLARAILRRRIRAREYGASFGEKGKGRGQGGILLLDEITSGVDHETERMMMTVIETEFEGYTVVMVSHRLEMVMGFDRVLVMDRGSVVEDGAPGKLVEREGGRFRDLWLVGNRG</sequence>
<dbReference type="InterPro" id="IPR011527">
    <property type="entry name" value="ABC1_TM_dom"/>
</dbReference>
<dbReference type="PROSITE" id="PS00211">
    <property type="entry name" value="ABC_TRANSPORTER_1"/>
    <property type="match status" value="2"/>
</dbReference>
<dbReference type="EMBL" id="KZ613947">
    <property type="protein sequence ID" value="PMD39274.1"/>
    <property type="molecule type" value="Genomic_DNA"/>
</dbReference>
<dbReference type="Pfam" id="PF00005">
    <property type="entry name" value="ABC_tran"/>
    <property type="match status" value="2"/>
</dbReference>
<dbReference type="InterPro" id="IPR027417">
    <property type="entry name" value="P-loop_NTPase"/>
</dbReference>
<dbReference type="SUPFAM" id="SSF90123">
    <property type="entry name" value="ABC transporter transmembrane region"/>
    <property type="match status" value="2"/>
</dbReference>
<keyword evidence="6" id="KW-0067">ATP-binding</keyword>
<feature type="domain" description="ABC transmembrane type-1" evidence="12">
    <location>
        <begin position="220"/>
        <end position="489"/>
    </location>
</feature>
<feature type="transmembrane region" description="Helical" evidence="10">
    <location>
        <begin position="38"/>
        <end position="57"/>
    </location>
</feature>
<dbReference type="GO" id="GO:0016020">
    <property type="term" value="C:membrane"/>
    <property type="evidence" value="ECO:0007669"/>
    <property type="project" value="UniProtKB-SubCell"/>
</dbReference>
<keyword evidence="3" id="KW-0813">Transport</keyword>
<dbReference type="FunFam" id="3.40.50.300:FF:001854">
    <property type="entry name" value="ABC multidrug transporter (Eurofung)"/>
    <property type="match status" value="1"/>
</dbReference>
<dbReference type="InterPro" id="IPR044726">
    <property type="entry name" value="ABCC_6TM_D2"/>
</dbReference>